<dbReference type="Proteomes" id="UP000623419">
    <property type="component" value="Unassembled WGS sequence"/>
</dbReference>
<accession>A0ABQ1HGN7</accession>
<evidence type="ECO:0000313" key="3">
    <source>
        <dbReference type="Proteomes" id="UP000623419"/>
    </source>
</evidence>
<evidence type="ECO:0000313" key="2">
    <source>
        <dbReference type="EMBL" id="GGA75571.1"/>
    </source>
</evidence>
<gene>
    <name evidence="2" type="ORF">GCM10011521_12170</name>
</gene>
<dbReference type="EMBL" id="BMKC01000001">
    <property type="protein sequence ID" value="GGA75571.1"/>
    <property type="molecule type" value="Genomic_DNA"/>
</dbReference>
<protein>
    <submittedName>
        <fullName evidence="2">Uncharacterized protein</fullName>
    </submittedName>
</protein>
<organism evidence="2 3">
    <name type="scientific">Arenimonas soli</name>
    <dbReference type="NCBI Taxonomy" id="2269504"/>
    <lineage>
        <taxon>Bacteria</taxon>
        <taxon>Pseudomonadati</taxon>
        <taxon>Pseudomonadota</taxon>
        <taxon>Gammaproteobacteria</taxon>
        <taxon>Lysobacterales</taxon>
        <taxon>Lysobacteraceae</taxon>
        <taxon>Arenimonas</taxon>
    </lineage>
</organism>
<name>A0ABQ1HGN7_9GAMM</name>
<feature type="region of interest" description="Disordered" evidence="1">
    <location>
        <begin position="70"/>
        <end position="91"/>
    </location>
</feature>
<proteinExistence type="predicted"/>
<dbReference type="RefSeq" id="WP_188662244.1">
    <property type="nucleotide sequence ID" value="NZ_BMKC01000001.1"/>
</dbReference>
<sequence>MNAAARLHAQLYGPTPAELVAPLPTIADVLHERLDAIHTAPTVTDVDAALRELGGLTASLMKLRLALVREAEESQEADRRNTESSPDAQRP</sequence>
<comment type="caution">
    <text evidence="2">The sequence shown here is derived from an EMBL/GenBank/DDBJ whole genome shotgun (WGS) entry which is preliminary data.</text>
</comment>
<keyword evidence="3" id="KW-1185">Reference proteome</keyword>
<feature type="compositionally biased region" description="Basic and acidic residues" evidence="1">
    <location>
        <begin position="70"/>
        <end position="82"/>
    </location>
</feature>
<reference evidence="3" key="1">
    <citation type="journal article" date="2019" name="Int. J. Syst. Evol. Microbiol.">
        <title>The Global Catalogue of Microorganisms (GCM) 10K type strain sequencing project: providing services to taxonomists for standard genome sequencing and annotation.</title>
        <authorList>
            <consortium name="The Broad Institute Genomics Platform"/>
            <consortium name="The Broad Institute Genome Sequencing Center for Infectious Disease"/>
            <person name="Wu L."/>
            <person name="Ma J."/>
        </authorList>
    </citation>
    <scope>NUCLEOTIDE SEQUENCE [LARGE SCALE GENOMIC DNA]</scope>
    <source>
        <strain evidence="3">CGMCC 1.15905</strain>
    </source>
</reference>
<evidence type="ECO:0000256" key="1">
    <source>
        <dbReference type="SAM" id="MobiDB-lite"/>
    </source>
</evidence>